<reference evidence="1 2" key="1">
    <citation type="submission" date="2013-02" db="EMBL/GenBank/DDBJ databases">
        <title>The Genome Sequence of Lactobacillus catenaformis F0143.</title>
        <authorList>
            <consortium name="The Broad Institute Genome Sequencing Platform"/>
            <person name="Earl A."/>
            <person name="Ward D."/>
            <person name="Feldgarden M."/>
            <person name="Gevers D."/>
            <person name="Izard J."/>
            <person name="Blanton J.M."/>
            <person name="Mathney J."/>
            <person name="Dewhirst F.E."/>
            <person name="Young S.K."/>
            <person name="Zeng Q."/>
            <person name="Gargeya S."/>
            <person name="Fitzgerald M."/>
            <person name="Haas B."/>
            <person name="Abouelleil A."/>
            <person name="Alvarado L."/>
            <person name="Arachchi H.M."/>
            <person name="Berlin A."/>
            <person name="Chapman S.B."/>
            <person name="Gearin G."/>
            <person name="Goldberg J."/>
            <person name="Griggs A."/>
            <person name="Gujja S."/>
            <person name="Hansen M."/>
            <person name="Heiman D."/>
            <person name="Howarth C."/>
            <person name="Larimer J."/>
            <person name="Lui A."/>
            <person name="MacDonald P.J.P."/>
            <person name="McCowen C."/>
            <person name="Montmayeur A."/>
            <person name="Murphy C."/>
            <person name="Neiman D."/>
            <person name="Pearson M."/>
            <person name="Priest M."/>
            <person name="Roberts A."/>
            <person name="Saif S."/>
            <person name="Shea T."/>
            <person name="Sisk P."/>
            <person name="Stolte C."/>
            <person name="Sykes S."/>
            <person name="Wortman J."/>
            <person name="Nusbaum C."/>
            <person name="Birren B."/>
        </authorList>
    </citation>
    <scope>NUCLEOTIDE SEQUENCE [LARGE SCALE GENOMIC DNA]</scope>
    <source>
        <strain evidence="1 2">OT 569</strain>
    </source>
</reference>
<evidence type="ECO:0000313" key="1">
    <source>
        <dbReference type="EMBL" id="EMD17256.1"/>
    </source>
</evidence>
<name>M2Q4S7_9FIRM</name>
<comment type="caution">
    <text evidence="1">The sequence shown here is derived from an EMBL/GenBank/DDBJ whole genome shotgun (WGS) entry which is preliminary data.</text>
</comment>
<accession>M2Q4S7</accession>
<dbReference type="EMBL" id="AGEJ01000008">
    <property type="protein sequence ID" value="EMD17256.1"/>
    <property type="molecule type" value="Genomic_DNA"/>
</dbReference>
<dbReference type="Proteomes" id="UP000011758">
    <property type="component" value="Unassembled WGS sequence"/>
</dbReference>
<organism evidence="1 2">
    <name type="scientific">Eggerthia catenaformis OT 569 = DSM 20559</name>
    <dbReference type="NCBI Taxonomy" id="999415"/>
    <lineage>
        <taxon>Bacteria</taxon>
        <taxon>Bacillati</taxon>
        <taxon>Bacillota</taxon>
        <taxon>Erysipelotrichia</taxon>
        <taxon>Erysipelotrichales</taxon>
        <taxon>Coprobacillaceae</taxon>
        <taxon>Eggerthia</taxon>
    </lineage>
</organism>
<evidence type="ECO:0000313" key="2">
    <source>
        <dbReference type="Proteomes" id="UP000011758"/>
    </source>
</evidence>
<gene>
    <name evidence="1" type="ORF">HMPREF9943_00409</name>
</gene>
<dbReference type="AlphaFoldDB" id="M2Q4S7"/>
<dbReference type="BioCyc" id="ECAT999415-HMP:GTTI-419-MONOMER"/>
<keyword evidence="2" id="KW-1185">Reference proteome</keyword>
<dbReference type="RefSeq" id="WP_004801598.1">
    <property type="nucleotide sequence ID" value="NZ_KB446646.1"/>
</dbReference>
<sequence>MNKITLYNDDHQKKEYDVIFEYQNQEHTYIVYTDYQNVFASEVDQNYKLNKITKDQWSEVEKAFQRFRNSHENGCSHCVCDGEDCDCEQCNEIKNSH</sequence>
<dbReference type="STRING" id="999415.HMPREF9943_00409"/>
<proteinExistence type="predicted"/>
<protein>
    <submittedName>
        <fullName evidence="1">Uncharacterized protein</fullName>
    </submittedName>
</protein>